<accession>A0A239JQ55</accession>
<protein>
    <submittedName>
        <fullName evidence="3">Cell division transport system permease protein</fullName>
    </submittedName>
</protein>
<feature type="domain" description="FtsX extracellular" evidence="2">
    <location>
        <begin position="37"/>
        <end position="132"/>
    </location>
</feature>
<dbReference type="InterPro" id="IPR004513">
    <property type="entry name" value="FtsX"/>
</dbReference>
<dbReference type="GO" id="GO:0016020">
    <property type="term" value="C:membrane"/>
    <property type="evidence" value="ECO:0007669"/>
    <property type="project" value="InterPro"/>
</dbReference>
<dbReference type="Proteomes" id="UP000198415">
    <property type="component" value="Unassembled WGS sequence"/>
</dbReference>
<proteinExistence type="predicted"/>
<name>A0A239JQ55_9ACTN</name>
<dbReference type="PANTHER" id="PTHR47755">
    <property type="entry name" value="CELL DIVISION PROTEIN FTSX"/>
    <property type="match status" value="1"/>
</dbReference>
<keyword evidence="1" id="KW-0732">Signal</keyword>
<evidence type="ECO:0000313" key="4">
    <source>
        <dbReference type="Proteomes" id="UP000198415"/>
    </source>
</evidence>
<feature type="chain" id="PRO_5012127734" evidence="1">
    <location>
        <begin position="19"/>
        <end position="155"/>
    </location>
</feature>
<keyword evidence="4" id="KW-1185">Reference proteome</keyword>
<evidence type="ECO:0000259" key="2">
    <source>
        <dbReference type="Pfam" id="PF18075"/>
    </source>
</evidence>
<reference evidence="3 4" key="1">
    <citation type="submission" date="2017-06" db="EMBL/GenBank/DDBJ databases">
        <authorList>
            <person name="Kim H.J."/>
            <person name="Triplett B.A."/>
        </authorList>
    </citation>
    <scope>NUCLEOTIDE SEQUENCE [LARGE SCALE GENOMIC DNA]</scope>
    <source>
        <strain evidence="3 4">DSM 43151</strain>
    </source>
</reference>
<dbReference type="OrthoDB" id="3296110at2"/>
<sequence length="155" mass="17238">MRLFKIIFVALFATVAMAGCGLFEEKLEKTIDENAGFSVFLTEDATEQQKSDLRAWLEKEPGITEVTFEDRATAYAKAKQLWTDDPEFLESVDADSLPETFRLKVKDAATAREIRDGADGAELKALPGVHRVIFQCTTVSECRELYSPAAPKPSN</sequence>
<dbReference type="EMBL" id="FZNR01000037">
    <property type="protein sequence ID" value="SNT08011.1"/>
    <property type="molecule type" value="Genomic_DNA"/>
</dbReference>
<dbReference type="GO" id="GO:0051301">
    <property type="term" value="P:cell division"/>
    <property type="evidence" value="ECO:0007669"/>
    <property type="project" value="UniProtKB-KW"/>
</dbReference>
<feature type="signal peptide" evidence="1">
    <location>
        <begin position="1"/>
        <end position="18"/>
    </location>
</feature>
<dbReference type="RefSeq" id="WP_143232916.1">
    <property type="nucleotide sequence ID" value="NZ_BOMU01000129.1"/>
</dbReference>
<evidence type="ECO:0000313" key="3">
    <source>
        <dbReference type="EMBL" id="SNT08011.1"/>
    </source>
</evidence>
<dbReference type="AlphaFoldDB" id="A0A239JQ55"/>
<keyword evidence="3" id="KW-0132">Cell division</keyword>
<dbReference type="PANTHER" id="PTHR47755:SF1">
    <property type="entry name" value="CELL DIVISION PROTEIN FTSX"/>
    <property type="match status" value="1"/>
</dbReference>
<evidence type="ECO:0000256" key="1">
    <source>
        <dbReference type="SAM" id="SignalP"/>
    </source>
</evidence>
<organism evidence="3 4">
    <name type="scientific">Actinoplanes regularis</name>
    <dbReference type="NCBI Taxonomy" id="52697"/>
    <lineage>
        <taxon>Bacteria</taxon>
        <taxon>Bacillati</taxon>
        <taxon>Actinomycetota</taxon>
        <taxon>Actinomycetes</taxon>
        <taxon>Micromonosporales</taxon>
        <taxon>Micromonosporaceae</taxon>
        <taxon>Actinoplanes</taxon>
    </lineage>
</organism>
<dbReference type="Gene3D" id="3.30.70.3040">
    <property type="match status" value="1"/>
</dbReference>
<keyword evidence="3" id="KW-0131">Cell cycle</keyword>
<dbReference type="InterPro" id="IPR040690">
    <property type="entry name" value="FtsX_ECD"/>
</dbReference>
<gene>
    <name evidence="3" type="ORF">SAMN06264365_13720</name>
</gene>
<dbReference type="PROSITE" id="PS51257">
    <property type="entry name" value="PROKAR_LIPOPROTEIN"/>
    <property type="match status" value="1"/>
</dbReference>
<dbReference type="Pfam" id="PF18075">
    <property type="entry name" value="FtsX_ECD"/>
    <property type="match status" value="1"/>
</dbReference>